<feature type="region of interest" description="Disordered" evidence="1">
    <location>
        <begin position="184"/>
        <end position="248"/>
    </location>
</feature>
<name>A0A1L9RKV3_ASPWE</name>
<dbReference type="VEuPathDB" id="FungiDB:ASPWEDRAFT_68874"/>
<dbReference type="OrthoDB" id="3231004at2759"/>
<proteinExistence type="predicted"/>
<reference evidence="3" key="1">
    <citation type="journal article" date="2017" name="Genome Biol.">
        <title>Comparative genomics reveals high biological diversity and specific adaptations in the industrially and medically important fungal genus Aspergillus.</title>
        <authorList>
            <person name="de Vries R.P."/>
            <person name="Riley R."/>
            <person name="Wiebenga A."/>
            <person name="Aguilar-Osorio G."/>
            <person name="Amillis S."/>
            <person name="Uchima C.A."/>
            <person name="Anderluh G."/>
            <person name="Asadollahi M."/>
            <person name="Askin M."/>
            <person name="Barry K."/>
            <person name="Battaglia E."/>
            <person name="Bayram O."/>
            <person name="Benocci T."/>
            <person name="Braus-Stromeyer S.A."/>
            <person name="Caldana C."/>
            <person name="Canovas D."/>
            <person name="Cerqueira G.C."/>
            <person name="Chen F."/>
            <person name="Chen W."/>
            <person name="Choi C."/>
            <person name="Clum A."/>
            <person name="Dos Santos R.A."/>
            <person name="Damasio A.R."/>
            <person name="Diallinas G."/>
            <person name="Emri T."/>
            <person name="Fekete E."/>
            <person name="Flipphi M."/>
            <person name="Freyberg S."/>
            <person name="Gallo A."/>
            <person name="Gournas C."/>
            <person name="Habgood R."/>
            <person name="Hainaut M."/>
            <person name="Harispe M.L."/>
            <person name="Henrissat B."/>
            <person name="Hilden K.S."/>
            <person name="Hope R."/>
            <person name="Hossain A."/>
            <person name="Karabika E."/>
            <person name="Karaffa L."/>
            <person name="Karanyi Z."/>
            <person name="Krasevec N."/>
            <person name="Kuo A."/>
            <person name="Kusch H."/>
            <person name="LaButti K."/>
            <person name="Lagendijk E.L."/>
            <person name="Lapidus A."/>
            <person name="Levasseur A."/>
            <person name="Lindquist E."/>
            <person name="Lipzen A."/>
            <person name="Logrieco A.F."/>
            <person name="MacCabe A."/>
            <person name="Maekelae M.R."/>
            <person name="Malavazi I."/>
            <person name="Melin P."/>
            <person name="Meyer V."/>
            <person name="Mielnichuk N."/>
            <person name="Miskei M."/>
            <person name="Molnar A.P."/>
            <person name="Mule G."/>
            <person name="Ngan C.Y."/>
            <person name="Orejas M."/>
            <person name="Orosz E."/>
            <person name="Ouedraogo J.P."/>
            <person name="Overkamp K.M."/>
            <person name="Park H.-S."/>
            <person name="Perrone G."/>
            <person name="Piumi F."/>
            <person name="Punt P.J."/>
            <person name="Ram A.F."/>
            <person name="Ramon A."/>
            <person name="Rauscher S."/>
            <person name="Record E."/>
            <person name="Riano-Pachon D.M."/>
            <person name="Robert V."/>
            <person name="Roehrig J."/>
            <person name="Ruller R."/>
            <person name="Salamov A."/>
            <person name="Salih N.S."/>
            <person name="Samson R.A."/>
            <person name="Sandor E."/>
            <person name="Sanguinetti M."/>
            <person name="Schuetze T."/>
            <person name="Sepcic K."/>
            <person name="Shelest E."/>
            <person name="Sherlock G."/>
            <person name="Sophianopoulou V."/>
            <person name="Squina F.M."/>
            <person name="Sun H."/>
            <person name="Susca A."/>
            <person name="Todd R.B."/>
            <person name="Tsang A."/>
            <person name="Unkles S.E."/>
            <person name="van de Wiele N."/>
            <person name="van Rossen-Uffink D."/>
            <person name="Oliveira J.V."/>
            <person name="Vesth T.C."/>
            <person name="Visser J."/>
            <person name="Yu J.-H."/>
            <person name="Zhou M."/>
            <person name="Andersen M.R."/>
            <person name="Archer D.B."/>
            <person name="Baker S.E."/>
            <person name="Benoit I."/>
            <person name="Brakhage A.A."/>
            <person name="Braus G.H."/>
            <person name="Fischer R."/>
            <person name="Frisvad J.C."/>
            <person name="Goldman G.H."/>
            <person name="Houbraken J."/>
            <person name="Oakley B."/>
            <person name="Pocsi I."/>
            <person name="Scazzocchio C."/>
            <person name="Seiboth B."/>
            <person name="vanKuyk P.A."/>
            <person name="Wortman J."/>
            <person name="Dyer P.S."/>
            <person name="Grigoriev I.V."/>
        </authorList>
    </citation>
    <scope>NUCLEOTIDE SEQUENCE [LARGE SCALE GENOMIC DNA]</scope>
    <source>
        <strain evidence="3">DTO 134E9</strain>
    </source>
</reference>
<dbReference type="STRING" id="1073089.A0A1L9RKV3"/>
<keyword evidence="3" id="KW-1185">Reference proteome</keyword>
<dbReference type="GeneID" id="63754837"/>
<feature type="compositionally biased region" description="Basic and acidic residues" evidence="1">
    <location>
        <begin position="203"/>
        <end position="218"/>
    </location>
</feature>
<dbReference type="Proteomes" id="UP000184383">
    <property type="component" value="Unassembled WGS sequence"/>
</dbReference>
<protein>
    <submittedName>
        <fullName evidence="2">Uncharacterized protein</fullName>
    </submittedName>
</protein>
<evidence type="ECO:0000256" key="1">
    <source>
        <dbReference type="SAM" id="MobiDB-lite"/>
    </source>
</evidence>
<sequence length="443" mass="48511">MAPLLAPYNSSMRLGSGFNSYTQQLCVDDAVTKEAKDIPVPTRPKDGVAQSVVFKTSIIDKMSDITDALNISGALTIKYNNLIDGTGKGTFINSNKIKESDINFLISVKVINQTVTDNGLTKFTPIENLDSSAEFTRIYGDSFISGFQEGGEFNAVVSIKVKDRNQKENIKADAAVALTTPAFGSKKAAKKDQKPAKNSAESAKTKEEGEQTPEKPKDEDDQEQGDQEDEEDKDEADPNPDSPAGLVLKGNAQVNKNHQDIFQENETTISVADDDWNIANLRKAALRFPSLVAKTPVRTHAVLTKYTSLKSFYAKGTDGKTNKAPLSYENAGVYTAILQDTFLDYKNIYKHARLLEADVDEGTKTLKQSTFSETPEAPEGHVKKPFPATLTGLESAKLSIRKMMNAIVKEVDEITKKPELASGDRDLPCQSPVIFKQYLPVSI</sequence>
<dbReference type="EMBL" id="KV878212">
    <property type="protein sequence ID" value="OJJ35544.1"/>
    <property type="molecule type" value="Genomic_DNA"/>
</dbReference>
<dbReference type="AlphaFoldDB" id="A0A1L9RKV3"/>
<dbReference type="RefSeq" id="XP_040689220.1">
    <property type="nucleotide sequence ID" value="XM_040838989.1"/>
</dbReference>
<evidence type="ECO:0000313" key="2">
    <source>
        <dbReference type="EMBL" id="OJJ35544.1"/>
    </source>
</evidence>
<feature type="compositionally biased region" description="Acidic residues" evidence="1">
    <location>
        <begin position="219"/>
        <end position="238"/>
    </location>
</feature>
<gene>
    <name evidence="2" type="ORF">ASPWEDRAFT_68874</name>
</gene>
<evidence type="ECO:0000313" key="3">
    <source>
        <dbReference type="Proteomes" id="UP000184383"/>
    </source>
</evidence>
<accession>A0A1L9RKV3</accession>
<organism evidence="2 3">
    <name type="scientific">Aspergillus wentii DTO 134E9</name>
    <dbReference type="NCBI Taxonomy" id="1073089"/>
    <lineage>
        <taxon>Eukaryota</taxon>
        <taxon>Fungi</taxon>
        <taxon>Dikarya</taxon>
        <taxon>Ascomycota</taxon>
        <taxon>Pezizomycotina</taxon>
        <taxon>Eurotiomycetes</taxon>
        <taxon>Eurotiomycetidae</taxon>
        <taxon>Eurotiales</taxon>
        <taxon>Aspergillaceae</taxon>
        <taxon>Aspergillus</taxon>
        <taxon>Aspergillus subgen. Cremei</taxon>
    </lineage>
</organism>